<feature type="compositionally biased region" description="Polar residues" evidence="1">
    <location>
        <begin position="1"/>
        <end position="11"/>
    </location>
</feature>
<keyword evidence="3" id="KW-0969">Cilium</keyword>
<feature type="compositionally biased region" description="Polar residues" evidence="1">
    <location>
        <begin position="20"/>
        <end position="30"/>
    </location>
</feature>
<dbReference type="EMBL" id="QZJZ01000010">
    <property type="protein sequence ID" value="RJP61669.1"/>
    <property type="molecule type" value="Genomic_DNA"/>
</dbReference>
<name>A0A3A4R9T0_9BACT</name>
<feature type="compositionally biased region" description="Basic and acidic residues" evidence="1">
    <location>
        <begin position="31"/>
        <end position="43"/>
    </location>
</feature>
<feature type="domain" description="Anti-sigma-28 factor FlgM C-terminal" evidence="2">
    <location>
        <begin position="43"/>
        <end position="90"/>
    </location>
</feature>
<reference evidence="3 4" key="1">
    <citation type="journal article" date="2017" name="ISME J.">
        <title>Energy and carbon metabolisms in a deep terrestrial subsurface fluid microbial community.</title>
        <authorList>
            <person name="Momper L."/>
            <person name="Jungbluth S.P."/>
            <person name="Lee M.D."/>
            <person name="Amend J.P."/>
        </authorList>
    </citation>
    <scope>NUCLEOTIDE SEQUENCE [LARGE SCALE GENOMIC DNA]</scope>
    <source>
        <strain evidence="3">SURF_26</strain>
    </source>
</reference>
<evidence type="ECO:0000259" key="2">
    <source>
        <dbReference type="Pfam" id="PF04316"/>
    </source>
</evidence>
<evidence type="ECO:0000313" key="4">
    <source>
        <dbReference type="Proteomes" id="UP000266426"/>
    </source>
</evidence>
<dbReference type="AlphaFoldDB" id="A0A3A4R9T0"/>
<organism evidence="3 4">
    <name type="scientific">Candidatus Auribacter fodinae</name>
    <dbReference type="NCBI Taxonomy" id="2093366"/>
    <lineage>
        <taxon>Bacteria</taxon>
        <taxon>Pseudomonadati</taxon>
        <taxon>Candidatus Auribacterota</taxon>
        <taxon>Candidatus Auribacteria</taxon>
        <taxon>Candidatus Auribacterales</taxon>
        <taxon>Candidatus Auribacteraceae</taxon>
        <taxon>Candidatus Auribacter</taxon>
    </lineage>
</organism>
<dbReference type="SUPFAM" id="SSF101498">
    <property type="entry name" value="Anti-sigma factor FlgM"/>
    <property type="match status" value="1"/>
</dbReference>
<protein>
    <submittedName>
        <fullName evidence="3">Flagellar biosynthesis anti-sigma factor FlgM</fullName>
    </submittedName>
</protein>
<gene>
    <name evidence="3" type="ORF">C4541_01330</name>
</gene>
<feature type="region of interest" description="Disordered" evidence="1">
    <location>
        <begin position="1"/>
        <end position="51"/>
    </location>
</feature>
<dbReference type="InterPro" id="IPR031316">
    <property type="entry name" value="FlgM_C"/>
</dbReference>
<dbReference type="Proteomes" id="UP000266426">
    <property type="component" value="Unassembled WGS sequence"/>
</dbReference>
<accession>A0A3A4R9T0</accession>
<keyword evidence="3" id="KW-0966">Cell projection</keyword>
<proteinExistence type="predicted"/>
<sequence>MEIKNINNITRQIRAGEIRNNPTQTSARSTKTAEDAQVSRHTDSLQISDQARTAQEIQKYTDIARKMPSVRPEVVNRVKERIQSGFYENNREVLEDTASSILNSL</sequence>
<keyword evidence="3" id="KW-0282">Flagellum</keyword>
<evidence type="ECO:0000313" key="3">
    <source>
        <dbReference type="EMBL" id="RJP61669.1"/>
    </source>
</evidence>
<evidence type="ECO:0000256" key="1">
    <source>
        <dbReference type="SAM" id="MobiDB-lite"/>
    </source>
</evidence>
<dbReference type="InterPro" id="IPR035890">
    <property type="entry name" value="Anti-sigma-28_factor_FlgM_sf"/>
</dbReference>
<dbReference type="Pfam" id="PF04316">
    <property type="entry name" value="FlgM"/>
    <property type="match status" value="1"/>
</dbReference>
<comment type="caution">
    <text evidence="3">The sequence shown here is derived from an EMBL/GenBank/DDBJ whole genome shotgun (WGS) entry which is preliminary data.</text>
</comment>